<dbReference type="SUPFAM" id="SSF64593">
    <property type="entry name" value="Intermediate filament protein, coiled coil region"/>
    <property type="match status" value="1"/>
</dbReference>
<dbReference type="InterPro" id="IPR018039">
    <property type="entry name" value="IF_conserved"/>
</dbReference>
<feature type="coiled-coil region" evidence="11">
    <location>
        <begin position="378"/>
        <end position="444"/>
    </location>
</feature>
<dbReference type="CDD" id="cd19441">
    <property type="entry name" value="CRABP"/>
    <property type="match status" value="1"/>
</dbReference>
<comment type="similarity">
    <text evidence="9">Belongs to the intermediate filament family.</text>
</comment>
<evidence type="ECO:0000256" key="9">
    <source>
        <dbReference type="RuleBase" id="RU000685"/>
    </source>
</evidence>
<dbReference type="Gene3D" id="1.20.5.170">
    <property type="match status" value="1"/>
</dbReference>
<dbReference type="GO" id="GO:0008289">
    <property type="term" value="F:lipid binding"/>
    <property type="evidence" value="ECO:0007669"/>
    <property type="project" value="InterPro"/>
</dbReference>
<feature type="compositionally biased region" description="Basic and acidic residues" evidence="12">
    <location>
        <begin position="885"/>
        <end position="913"/>
    </location>
</feature>
<evidence type="ECO:0000256" key="6">
    <source>
        <dbReference type="ARBA" id="ARBA00023054"/>
    </source>
</evidence>
<dbReference type="SMART" id="SM01391">
    <property type="entry name" value="Filament"/>
    <property type="match status" value="1"/>
</dbReference>
<dbReference type="Gene3D" id="1.20.5.1160">
    <property type="entry name" value="Vasodilator-stimulated phosphoprotein"/>
    <property type="match status" value="1"/>
</dbReference>
<feature type="compositionally biased region" description="Acidic residues" evidence="12">
    <location>
        <begin position="1841"/>
        <end position="1855"/>
    </location>
</feature>
<name>A0A6B0S712_9CETA</name>
<feature type="compositionally biased region" description="Basic and acidic residues" evidence="12">
    <location>
        <begin position="1092"/>
        <end position="1126"/>
    </location>
</feature>
<evidence type="ECO:0000256" key="3">
    <source>
        <dbReference type="ARBA" id="ARBA00022448"/>
    </source>
</evidence>
<feature type="region of interest" description="Disordered" evidence="12">
    <location>
        <begin position="496"/>
        <end position="520"/>
    </location>
</feature>
<feature type="compositionally biased region" description="Basic and acidic residues" evidence="12">
    <location>
        <begin position="1246"/>
        <end position="1256"/>
    </location>
</feature>
<dbReference type="PROSITE" id="PS00214">
    <property type="entry name" value="FABP"/>
    <property type="match status" value="1"/>
</dbReference>
<feature type="compositionally biased region" description="Acidic residues" evidence="12">
    <location>
        <begin position="1752"/>
        <end position="1773"/>
    </location>
</feature>
<dbReference type="InterPro" id="IPR031211">
    <property type="entry name" value="Nestin"/>
</dbReference>
<evidence type="ECO:0000256" key="8">
    <source>
        <dbReference type="ARBA" id="ARBA00072273"/>
    </source>
</evidence>
<dbReference type="FunFam" id="1.20.5.170:FF:000081">
    <property type="entry name" value="Nestin"/>
    <property type="match status" value="1"/>
</dbReference>
<dbReference type="InterPro" id="IPR039008">
    <property type="entry name" value="IF_rod_dom"/>
</dbReference>
<feature type="compositionally biased region" description="Basic and acidic residues" evidence="12">
    <location>
        <begin position="863"/>
        <end position="874"/>
    </location>
</feature>
<comment type="function">
    <text evidence="7">Required for brain and eye development. Promotes the disassembly of phosphorylated vimentin intermediate filaments (IF) during mitosis and may play a role in the trafficking and distribution of IF proteins and other cellular factors to daughter cells during progenitor cell division. Required for survival, renewal and mitogen-stimulated proliferation of neural progenitor cells.</text>
</comment>
<feature type="compositionally biased region" description="Basic and acidic residues" evidence="12">
    <location>
        <begin position="1426"/>
        <end position="1459"/>
    </location>
</feature>
<dbReference type="PROSITE" id="PS51842">
    <property type="entry name" value="IF_ROD_2"/>
    <property type="match status" value="1"/>
</dbReference>
<feature type="region of interest" description="Disordered" evidence="12">
    <location>
        <begin position="830"/>
        <end position="1958"/>
    </location>
</feature>
<dbReference type="GO" id="GO:0030844">
    <property type="term" value="P:positive regulation of intermediate filament depolymerization"/>
    <property type="evidence" value="ECO:0007669"/>
    <property type="project" value="TreeGrafter"/>
</dbReference>
<feature type="compositionally biased region" description="Basic and acidic residues" evidence="12">
    <location>
        <begin position="1000"/>
        <end position="1012"/>
    </location>
</feature>
<evidence type="ECO:0000256" key="12">
    <source>
        <dbReference type="SAM" id="MobiDB-lite"/>
    </source>
</evidence>
<feature type="compositionally biased region" description="Gly residues" evidence="12">
    <location>
        <begin position="1899"/>
        <end position="1913"/>
    </location>
</feature>
<evidence type="ECO:0000256" key="2">
    <source>
        <dbReference type="ARBA" id="ARBA00008390"/>
    </source>
</evidence>
<keyword evidence="15" id="KW-1185">Reference proteome</keyword>
<evidence type="ECO:0000256" key="1">
    <source>
        <dbReference type="ARBA" id="ARBA00004496"/>
    </source>
</evidence>
<dbReference type="Proteomes" id="UP000322234">
    <property type="component" value="Unassembled WGS sequence"/>
</dbReference>
<feature type="compositionally biased region" description="Basic and acidic residues" evidence="12">
    <location>
        <begin position="1493"/>
        <end position="1507"/>
    </location>
</feature>
<gene>
    <name evidence="14" type="ORF">E5288_WYG015129</name>
</gene>
<feature type="coiled-coil region" evidence="11">
    <location>
        <begin position="729"/>
        <end position="771"/>
    </location>
</feature>
<dbReference type="Pfam" id="PF00061">
    <property type="entry name" value="Lipocalin"/>
    <property type="match status" value="1"/>
</dbReference>
<feature type="region of interest" description="Disordered" evidence="12">
    <location>
        <begin position="599"/>
        <end position="666"/>
    </location>
</feature>
<dbReference type="GO" id="GO:0019215">
    <property type="term" value="F:intermediate filament binding"/>
    <property type="evidence" value="ECO:0007669"/>
    <property type="project" value="InterPro"/>
</dbReference>
<dbReference type="PRINTS" id="PR00178">
    <property type="entry name" value="FATTYACIDBP"/>
</dbReference>
<feature type="compositionally biased region" description="Acidic residues" evidence="12">
    <location>
        <begin position="1689"/>
        <end position="1700"/>
    </location>
</feature>
<accession>A0A6B0S712</accession>
<dbReference type="InterPro" id="IPR000463">
    <property type="entry name" value="Fatty_acid-bd"/>
</dbReference>
<dbReference type="Pfam" id="PF00038">
    <property type="entry name" value="Filament"/>
    <property type="match status" value="2"/>
</dbReference>
<evidence type="ECO:0000256" key="11">
    <source>
        <dbReference type="SAM" id="Coils"/>
    </source>
</evidence>
<feature type="compositionally biased region" description="Low complexity" evidence="12">
    <location>
        <begin position="607"/>
        <end position="619"/>
    </location>
</feature>
<feature type="compositionally biased region" description="Basic and acidic residues" evidence="12">
    <location>
        <begin position="923"/>
        <end position="961"/>
    </location>
</feature>
<feature type="compositionally biased region" description="Acidic residues" evidence="12">
    <location>
        <begin position="1617"/>
        <end position="1634"/>
    </location>
</feature>
<keyword evidence="6 11" id="KW-0175">Coiled coil</keyword>
<comment type="subcellular location">
    <subcellularLocation>
        <location evidence="1">Cytoplasm</location>
    </subcellularLocation>
</comment>
<dbReference type="PANTHER" id="PTHR47051">
    <property type="entry name" value="NESTIN"/>
    <property type="match status" value="1"/>
</dbReference>
<evidence type="ECO:0000313" key="14">
    <source>
        <dbReference type="EMBL" id="MXQ95944.1"/>
    </source>
</evidence>
<comment type="caution">
    <text evidence="14">The sequence shown here is derived from an EMBL/GenBank/DDBJ whole genome shotgun (WGS) entry which is preliminary data.</text>
</comment>
<dbReference type="InterPro" id="IPR000566">
    <property type="entry name" value="Lipocln_cytosolic_FA-bd_dom"/>
</dbReference>
<organism evidence="14 15">
    <name type="scientific">Bos mutus</name>
    <name type="common">wild yak</name>
    <dbReference type="NCBI Taxonomy" id="72004"/>
    <lineage>
        <taxon>Eukaryota</taxon>
        <taxon>Metazoa</taxon>
        <taxon>Chordata</taxon>
        <taxon>Craniata</taxon>
        <taxon>Vertebrata</taxon>
        <taxon>Euteleostomi</taxon>
        <taxon>Mammalia</taxon>
        <taxon>Eutheria</taxon>
        <taxon>Laurasiatheria</taxon>
        <taxon>Artiodactyla</taxon>
        <taxon>Ruminantia</taxon>
        <taxon>Pecora</taxon>
        <taxon>Bovidae</taxon>
        <taxon>Bovinae</taxon>
        <taxon>Bos</taxon>
    </lineage>
</organism>
<dbReference type="InterPro" id="IPR012674">
    <property type="entry name" value="Calycin"/>
</dbReference>
<dbReference type="Gene3D" id="2.40.128.20">
    <property type="match status" value="1"/>
</dbReference>
<dbReference type="FunFam" id="1.20.5.1160:FF:000018">
    <property type="entry name" value="nestin"/>
    <property type="match status" value="1"/>
</dbReference>
<feature type="compositionally biased region" description="Low complexity" evidence="12">
    <location>
        <begin position="504"/>
        <end position="520"/>
    </location>
</feature>
<reference evidence="14" key="1">
    <citation type="submission" date="2019-10" db="EMBL/GenBank/DDBJ databases">
        <title>The sequence and de novo assembly of the wild yak genome.</title>
        <authorList>
            <person name="Liu Y."/>
        </authorList>
    </citation>
    <scope>NUCLEOTIDE SEQUENCE [LARGE SCALE GENOMIC DNA]</scope>
    <source>
        <strain evidence="14">WY2019</strain>
    </source>
</reference>
<dbReference type="FunFam" id="2.40.128.20:FF:000001">
    <property type="entry name" value="Fatty acid-binding protein, adipocyte"/>
    <property type="match status" value="1"/>
</dbReference>
<protein>
    <recommendedName>
        <fullName evidence="8">Nestin</fullName>
    </recommendedName>
</protein>
<feature type="compositionally biased region" description="Basic and acidic residues" evidence="12">
    <location>
        <begin position="1020"/>
        <end position="1039"/>
    </location>
</feature>
<dbReference type="EMBL" id="VBQZ03000149">
    <property type="protein sequence ID" value="MXQ95944.1"/>
    <property type="molecule type" value="Genomic_DNA"/>
</dbReference>
<dbReference type="GO" id="GO:0005882">
    <property type="term" value="C:intermediate filament"/>
    <property type="evidence" value="ECO:0007669"/>
    <property type="project" value="UniProtKB-KW"/>
</dbReference>
<feature type="compositionally biased region" description="Basic and acidic residues" evidence="12">
    <location>
        <begin position="1214"/>
        <end position="1227"/>
    </location>
</feature>
<dbReference type="GO" id="GO:0031730">
    <property type="term" value="F:CCR5 chemokine receptor binding"/>
    <property type="evidence" value="ECO:0007669"/>
    <property type="project" value="TreeGrafter"/>
</dbReference>
<keyword evidence="5 9" id="KW-0403">Intermediate filament</keyword>
<keyword evidence="4" id="KW-0963">Cytoplasm</keyword>
<feature type="compositionally biased region" description="Basic and acidic residues" evidence="12">
    <location>
        <begin position="1050"/>
        <end position="1084"/>
    </location>
</feature>
<comment type="similarity">
    <text evidence="2 10">Belongs to the calycin superfamily. Fatty-acid binding protein (FABP) family.</text>
</comment>
<feature type="compositionally biased region" description="Acidic residues" evidence="12">
    <location>
        <begin position="1403"/>
        <end position="1412"/>
    </location>
</feature>
<feature type="coiled-coil region" evidence="11">
    <location>
        <begin position="172"/>
        <end position="206"/>
    </location>
</feature>
<proteinExistence type="inferred from homology"/>
<feature type="domain" description="IF rod" evidence="13">
    <location>
        <begin position="168"/>
        <end position="473"/>
    </location>
</feature>
<feature type="compositionally biased region" description="Basic and acidic residues" evidence="12">
    <location>
        <begin position="1137"/>
        <end position="1180"/>
    </location>
</feature>
<evidence type="ECO:0000259" key="13">
    <source>
        <dbReference type="PROSITE" id="PS51842"/>
    </source>
</evidence>
<evidence type="ECO:0000256" key="10">
    <source>
        <dbReference type="RuleBase" id="RU003696"/>
    </source>
</evidence>
<feature type="compositionally biased region" description="Basic and acidic residues" evidence="12">
    <location>
        <begin position="839"/>
        <end position="853"/>
    </location>
</feature>
<dbReference type="SUPFAM" id="SSF50814">
    <property type="entry name" value="Lipocalins"/>
    <property type="match status" value="1"/>
</dbReference>
<feature type="compositionally biased region" description="Basic and acidic residues" evidence="12">
    <location>
        <begin position="969"/>
        <end position="992"/>
    </location>
</feature>
<evidence type="ECO:0000256" key="5">
    <source>
        <dbReference type="ARBA" id="ARBA00022754"/>
    </source>
</evidence>
<evidence type="ECO:0000256" key="4">
    <source>
        <dbReference type="ARBA" id="ARBA00022490"/>
    </source>
</evidence>
<dbReference type="GO" id="GO:0005737">
    <property type="term" value="C:cytoplasm"/>
    <property type="evidence" value="ECO:0007669"/>
    <property type="project" value="UniProtKB-SubCell"/>
</dbReference>
<dbReference type="PROSITE" id="PS00226">
    <property type="entry name" value="IF_ROD_1"/>
    <property type="match status" value="1"/>
</dbReference>
<sequence length="1958" mass="215327">MPNFSGNWKIIRSENFEDLLKVLGVNVMLRKIAVAAASKPAVEIKQEGDTFYIKTSTTVRTTEINFKIGEEFEEQTVDGRPCKSLVKWESENKMVCEQRLLKGEGPKTSWTRELTNDGELILTMTADDIVCTRVYIRDFESCWLLLVLRVSPPSVGQTSRMEGCLGEESFQMWELNRRLEAYLARVKALEEQNELLSAELGGLRAQAGDTSWRARADDELAALRALVDQRWREKHAAEVARDNLAEEVEGVASRCQQLRLARERTAEEVARSRRAVEAEKCAQAWLSTQAAELERELEALRVAHEEERAGLNAQAACAPRGPAPPRGPPAPAPEVEELAQRLGEAWRGAVRGYQERVAHMETSLGQARERLGHAMQGAREGRLELQQLQAERSGLQERRAALEQRLEGRWQERLRTTEQFQLAVEALEQEKQGLQSQIAQVLEGRQQLAHLKMSLSLEVATYRTLLEAENSRLQTPASGSKASLSFLDPKLELHFPGTPEGRRPGPLLSVLSPTPLSSPLPGTLETPVPTFLKSQEFLQARTPTSASTPIPPTPQAPCPAVDAEIRAQDAPVSLPQPRVGRQQVPEVMWAEAKVAIPASVLPGPEEPGGQQQEPSPSQSPEDHASLAPALSPDHSSLETKDGEPSASRESSRSQEEDEGQLWGLTEKETVVEAKAVSSLQQETCQEEAGLDVKEIQDAQGPLEKEALNSLEEEIQKPSIPLEKQSHETIRSLEKENLESLRSLEEENLETLKILEKENQELLKSLEGKETEVMRSLEKETLELLKPIGKEDPQTLPSLGKENQEIMRSLEVNVETFLYPGKENQELVRSLEEENAESLRTLEKESQEPLRCQEVENQGTLRLLAKENQEPLRSLEEEDQETSRPLGKENHESLRAPEDENHEALRPLERDKPESLSSLEEDQEAVRPPEREDQELLRSLEKEDQEPLRSLEEDQEAVRPLEEENQELLRSLEKEKEESQRSLEDQEAMRPLEEENQEPLRSLEDQEAMRPLEEENQEPLRSLEKEKQEATRPPEEEKQEPLMSLEEDQEEMRALEDQETVRPLEKEKQESLRSLEDHEAMRPLEEENQEPLRSLEKEKQEVMRPPEEEKQELLRSLEDQEAMRSLEEEGQMTLSPLEKVKPETLKSLGKDQEIVRPLEKENQELLRSLNEKSTEAVRSLETETPEPLKPTEEENLEILKPLEKESQEPLGSVEGNHETLRPPEKENQESLGSLAEWNVENLQSLEEADKGSLRHLEEEEDVEQEESQASLRPLEEQGQELPLSAQQQKWGDAMQGDQELDQEQPPGRAGVDSGDGAELELKELDSSPGEGEVVEQGQLQLTATGEAWGPGEGQPGSPEPKEQRLPAEGAGGAGGAVGLQDPEEQPEQVGALGLPAAQGMSEVMEPELEDEDVAPGGGRASPEVTLELERAMGRSEGVERGPEQEAVKLEDPGGLAREEVMEPPLGEGGVAAKKVQGLEGPRKELEEAGTLEPESGKSRDPLETPRDWEESESGALGKTEEPVSAETLWSHEGSDTLQRRPLGSEGAEEDAKPLLGPPSLRPTESCSPSLIPEDAPGPQPLAEGNQEASWGLEGRAEVLGKAGGEQEDLGSGGIPEGLQEEGEESREESEADELGETLPDSTPLGLYLRSPASPKWDLPGEQRPSPQGEPRKEGWGPVVPASKSLGAQPSEEEEEEGAEEEERGHDSELSEEFEDLGTEASLLPGVPGDGEEPLSQVPQLLLEPAAWDRDGESDGFADEEESGEEGEEEDEEEGREPGPGHWGPGPSVGSLPALSGPQGGHLLGSETMGVSVPWDDGPRGAAADAPVTALETESQNSTEASGSEEESDAAPLETEDQVPGPLGTLSGVEDTLDGGGPGPSLKEELERVNGGVVNGLEQSEGGGQGKPGAAGGDRGSPSEEEGASLKAPWAGAPLHLGQGQFLKFSQREGDGDSWSSGED</sequence>
<feature type="region of interest" description="Disordered" evidence="12">
    <location>
        <begin position="311"/>
        <end position="332"/>
    </location>
</feature>
<evidence type="ECO:0000313" key="15">
    <source>
        <dbReference type="Proteomes" id="UP000322234"/>
    </source>
</evidence>
<evidence type="ECO:0000256" key="7">
    <source>
        <dbReference type="ARBA" id="ARBA00058665"/>
    </source>
</evidence>
<keyword evidence="3 10" id="KW-0813">Transport</keyword>
<feature type="compositionally biased region" description="Pro residues" evidence="12">
    <location>
        <begin position="321"/>
        <end position="332"/>
    </location>
</feature>
<dbReference type="PANTHER" id="PTHR47051:SF1">
    <property type="entry name" value="NESTIN"/>
    <property type="match status" value="1"/>
</dbReference>